<proteinExistence type="predicted"/>
<reference evidence="2" key="2">
    <citation type="submission" date="2017-07" db="EMBL/GenBank/DDBJ databases">
        <title>WGS assembly of Populus trichocarpa.</title>
        <authorList>
            <person name="Tuskan G."/>
            <person name="Difazio S."/>
            <person name="Jansson S."/>
            <person name="Bohlmann J."/>
            <person name="Grigoriev I."/>
            <person name="Hellsten U."/>
            <person name="Putnam N."/>
            <person name="Ralph S."/>
            <person name="Rombauts S."/>
            <person name="Salamov A."/>
            <person name="Schein J."/>
            <person name="Sterck L."/>
            <person name="Aerts A."/>
            <person name="Bhalerao R."/>
            <person name="Bhalerao R."/>
            <person name="Blaudez D."/>
            <person name="Boerjan W."/>
            <person name="Brun A."/>
            <person name="Brunner A."/>
            <person name="Busov V."/>
            <person name="Campbell M."/>
            <person name="Carlson J."/>
            <person name="Chalot M."/>
            <person name="Chapman J."/>
            <person name="Chen G."/>
            <person name="Cooper D."/>
            <person name="Coutinho P."/>
            <person name="Couturier J."/>
            <person name="Covert S."/>
            <person name="Cronk Q."/>
            <person name="Cunningham R."/>
            <person name="Davis J."/>
            <person name="Degroeve S."/>
            <person name="Dejardin A."/>
            <person name="Depamphilis C."/>
            <person name="Detter J."/>
            <person name="Dirks B."/>
            <person name="Dubchak I."/>
            <person name="Duplessis S."/>
            <person name="Ehlting J."/>
            <person name="Ellis B."/>
            <person name="Gendler K."/>
            <person name="Goodstein D."/>
            <person name="Gribskov M."/>
            <person name="Grimwood J."/>
            <person name="Groover A."/>
            <person name="Gunter L."/>
            <person name="Hamberger B."/>
            <person name="Heinze B."/>
            <person name="Helariutta Y."/>
            <person name="Henrissat B."/>
            <person name="Holligan D."/>
            <person name="Holt R."/>
            <person name="Huang W."/>
            <person name="Islam-Faridi N."/>
            <person name="Jones S."/>
            <person name="Jones-Rhoades M."/>
            <person name="Jorgensen R."/>
            <person name="Joshi C."/>
            <person name="Kangasjarvi J."/>
            <person name="Karlsson J."/>
            <person name="Kelleher C."/>
            <person name="Kirkpatrick R."/>
            <person name="Kirst M."/>
            <person name="Kohler A."/>
            <person name="Kalluri U."/>
            <person name="Larimer F."/>
            <person name="Leebens-Mack J."/>
            <person name="Leple J."/>
            <person name="Locascio P."/>
            <person name="Lou Y."/>
            <person name="Lucas S."/>
            <person name="Martin F."/>
            <person name="Montanini B."/>
            <person name="Napoli C."/>
            <person name="Nelson D."/>
            <person name="Nelson C."/>
            <person name="Nieminen K."/>
            <person name="Nilsson O."/>
            <person name="Pereda V."/>
            <person name="Peter G."/>
            <person name="Philippe R."/>
            <person name="Pilate G."/>
            <person name="Poliakov A."/>
            <person name="Razumovskaya J."/>
            <person name="Richardson P."/>
            <person name="Rinaldi C."/>
            <person name="Ritland K."/>
            <person name="Rouze P."/>
            <person name="Ryaboy D."/>
            <person name="Schmutz J."/>
            <person name="Schrader J."/>
            <person name="Segerman B."/>
            <person name="Shin H."/>
            <person name="Siddiqui A."/>
            <person name="Sterky F."/>
            <person name="Terry A."/>
            <person name="Tsai C."/>
            <person name="Uberbacher E."/>
            <person name="Unneberg P."/>
            <person name="Vahala J."/>
            <person name="Wall K."/>
            <person name="Wessler S."/>
            <person name="Yang G."/>
            <person name="Yin T."/>
            <person name="Douglas C."/>
            <person name="Marra M."/>
            <person name="Sandberg G."/>
            <person name="Van De Peer Y."/>
            <person name="Rokhsar D."/>
        </authorList>
    </citation>
    <scope>NUCLEOTIDE SEQUENCE</scope>
    <source>
        <strain evidence="2">Nisqually-1</strain>
    </source>
</reference>
<gene>
    <name evidence="2" type="ORF">POPTR_T141650</name>
</gene>
<dbReference type="InParanoid" id="A0A3N7GX13"/>
<accession>A0A3N7GX13</accession>
<reference evidence="2" key="1">
    <citation type="journal article" date="2006" name="Science">
        <title>The genome of black cottonwood, Populus trichocarpa (Torr. &amp; Gray).</title>
        <authorList>
            <person name="Tuskan G.A."/>
            <person name="Difazio S."/>
            <person name="Jansson S."/>
            <person name="Bohlmann J."/>
            <person name="Grigoriev I."/>
            <person name="Hellsten U."/>
            <person name="Putnam N."/>
            <person name="Ralph S."/>
            <person name="Rombauts S."/>
            <person name="Salamov A."/>
            <person name="Schein J."/>
            <person name="Sterck L."/>
            <person name="Aerts A."/>
            <person name="Bhalerao R.R."/>
            <person name="Bhalerao R.P."/>
            <person name="Blaudez D."/>
            <person name="Boerjan W."/>
            <person name="Brun A."/>
            <person name="Brunner A."/>
            <person name="Busov V."/>
            <person name="Campbell M."/>
            <person name="Carlson J."/>
            <person name="Chalot M."/>
            <person name="Chapman J."/>
            <person name="Chen G.L."/>
            <person name="Cooper D."/>
            <person name="Coutinho P.M."/>
            <person name="Couturier J."/>
            <person name="Covert S."/>
            <person name="Cronk Q."/>
            <person name="Cunningham R."/>
            <person name="Davis J."/>
            <person name="Degroeve S."/>
            <person name="Dejardin A."/>
            <person name="Depamphilis C."/>
            <person name="Detter J."/>
            <person name="Dirks B."/>
            <person name="Dubchak I."/>
            <person name="Duplessis S."/>
            <person name="Ehlting J."/>
            <person name="Ellis B."/>
            <person name="Gendler K."/>
            <person name="Goodstein D."/>
            <person name="Gribskov M."/>
            <person name="Grimwood J."/>
            <person name="Groover A."/>
            <person name="Gunter L."/>
            <person name="Hamberger B."/>
            <person name="Heinze B."/>
            <person name="Helariutta Y."/>
            <person name="Henrissat B."/>
            <person name="Holligan D."/>
            <person name="Holt R."/>
            <person name="Huang W."/>
            <person name="Islam-Faridi N."/>
            <person name="Jones S."/>
            <person name="Jones-Rhoades M."/>
            <person name="Jorgensen R."/>
            <person name="Joshi C."/>
            <person name="Kangasjarvi J."/>
            <person name="Karlsson J."/>
            <person name="Kelleher C."/>
            <person name="Kirkpatrick R."/>
            <person name="Kirst M."/>
            <person name="Kohler A."/>
            <person name="Kalluri U."/>
            <person name="Larimer F."/>
            <person name="Leebens-Mack J."/>
            <person name="Leple J.C."/>
            <person name="Locascio P."/>
            <person name="Lou Y."/>
            <person name="Lucas S."/>
            <person name="Martin F."/>
            <person name="Montanini B."/>
            <person name="Napoli C."/>
            <person name="Nelson D.R."/>
            <person name="Nelson C."/>
            <person name="Nieminen K."/>
            <person name="Nilsson O."/>
            <person name="Pereda V."/>
            <person name="Peter G."/>
            <person name="Philippe R."/>
            <person name="Pilate G."/>
            <person name="Poliakov A."/>
            <person name="Razumovskaya J."/>
            <person name="Richardson P."/>
            <person name="Rinaldi C."/>
            <person name="Ritland K."/>
            <person name="Rouze P."/>
            <person name="Ryaboy D."/>
            <person name="Schmutz J."/>
            <person name="Schrader J."/>
            <person name="Segerman B."/>
            <person name="Shin H."/>
            <person name="Siddiqui A."/>
            <person name="Sterky F."/>
            <person name="Terry A."/>
            <person name="Tsai C.J."/>
            <person name="Uberbacher E."/>
            <person name="Unneberg P."/>
            <person name="Vahala J."/>
            <person name="Wall K."/>
            <person name="Wessler S."/>
            <person name="Yang G."/>
            <person name="Yin T."/>
            <person name="Douglas C."/>
            <person name="Marra M."/>
            <person name="Sandberg G."/>
            <person name="Van de Peer Y."/>
            <person name="Rokhsar D."/>
        </authorList>
    </citation>
    <scope>NUCLEOTIDE SEQUENCE [LARGE SCALE GENOMIC DNA]</scope>
    <source>
        <strain evidence="2">Nisqually-1</strain>
    </source>
</reference>
<dbReference type="AlphaFoldDB" id="A0A3N7GX13"/>
<name>A0A3N7GX13_POPTR</name>
<protein>
    <submittedName>
        <fullName evidence="2">Uncharacterized protein</fullName>
    </submittedName>
</protein>
<dbReference type="EMBL" id="KZ623502">
    <property type="protein sequence ID" value="RQO93944.1"/>
    <property type="molecule type" value="Genomic_DNA"/>
</dbReference>
<organism evidence="2">
    <name type="scientific">Populus trichocarpa</name>
    <name type="common">Western balsam poplar</name>
    <name type="synonym">Populus balsamifera subsp. trichocarpa</name>
    <dbReference type="NCBI Taxonomy" id="3694"/>
    <lineage>
        <taxon>Eukaryota</taxon>
        <taxon>Viridiplantae</taxon>
        <taxon>Streptophyta</taxon>
        <taxon>Embryophyta</taxon>
        <taxon>Tracheophyta</taxon>
        <taxon>Spermatophyta</taxon>
        <taxon>Magnoliopsida</taxon>
        <taxon>eudicotyledons</taxon>
        <taxon>Gunneridae</taxon>
        <taxon>Pentapetalae</taxon>
        <taxon>rosids</taxon>
        <taxon>fabids</taxon>
        <taxon>Malpighiales</taxon>
        <taxon>Salicaceae</taxon>
        <taxon>Saliceae</taxon>
        <taxon>Populus</taxon>
    </lineage>
</organism>
<sequence>MVREPRLDQQQQQESSSSQDSSLPTSLIRILYIGHFLARWDARLYRNSLGIFVFYPVVAS</sequence>
<feature type="compositionally biased region" description="Low complexity" evidence="1">
    <location>
        <begin position="8"/>
        <end position="22"/>
    </location>
</feature>
<feature type="region of interest" description="Disordered" evidence="1">
    <location>
        <begin position="1"/>
        <end position="23"/>
    </location>
</feature>
<evidence type="ECO:0000313" key="2">
    <source>
        <dbReference type="EMBL" id="RQO93944.1"/>
    </source>
</evidence>
<evidence type="ECO:0000256" key="1">
    <source>
        <dbReference type="SAM" id="MobiDB-lite"/>
    </source>
</evidence>